<evidence type="ECO:0000256" key="4">
    <source>
        <dbReference type="ARBA" id="ARBA00023125"/>
    </source>
</evidence>
<dbReference type="PROSITE" id="PS51898">
    <property type="entry name" value="TYR_RECOMBINASE"/>
    <property type="match status" value="1"/>
</dbReference>
<evidence type="ECO:0000256" key="5">
    <source>
        <dbReference type="ARBA" id="ARBA00023172"/>
    </source>
</evidence>
<accession>A0A9D2D071</accession>
<evidence type="ECO:0000313" key="8">
    <source>
        <dbReference type="Proteomes" id="UP000824132"/>
    </source>
</evidence>
<evidence type="ECO:0000259" key="6">
    <source>
        <dbReference type="PROSITE" id="PS51898"/>
    </source>
</evidence>
<keyword evidence="5" id="KW-0233">DNA recombination</keyword>
<dbReference type="GO" id="GO:0003677">
    <property type="term" value="F:DNA binding"/>
    <property type="evidence" value="ECO:0007669"/>
    <property type="project" value="UniProtKB-KW"/>
</dbReference>
<dbReference type="AlphaFoldDB" id="A0A9D2D071"/>
<dbReference type="InterPro" id="IPR004107">
    <property type="entry name" value="Integrase_SAM-like_N"/>
</dbReference>
<evidence type="ECO:0000256" key="1">
    <source>
        <dbReference type="ARBA" id="ARBA00003283"/>
    </source>
</evidence>
<dbReference type="InterPro" id="IPR002104">
    <property type="entry name" value="Integrase_catalytic"/>
</dbReference>
<reference evidence="7" key="2">
    <citation type="submission" date="2021-04" db="EMBL/GenBank/DDBJ databases">
        <authorList>
            <person name="Gilroy R."/>
        </authorList>
    </citation>
    <scope>NUCLEOTIDE SEQUENCE</scope>
    <source>
        <strain evidence="7">CHK187-5294</strain>
    </source>
</reference>
<dbReference type="PANTHER" id="PTHR30629">
    <property type="entry name" value="PROPHAGE INTEGRASE"/>
    <property type="match status" value="1"/>
</dbReference>
<comment type="function">
    <text evidence="1">Site-specific tyrosine recombinase, which acts by catalyzing the cutting and rejoining of the recombining DNA molecules.</text>
</comment>
<comment type="caution">
    <text evidence="7">The sequence shown here is derived from an EMBL/GenBank/DDBJ whole genome shotgun (WGS) entry which is preliminary data.</text>
</comment>
<dbReference type="Proteomes" id="UP000824132">
    <property type="component" value="Unassembled WGS sequence"/>
</dbReference>
<evidence type="ECO:0000313" key="7">
    <source>
        <dbReference type="EMBL" id="HIZ04115.1"/>
    </source>
</evidence>
<dbReference type="Pfam" id="PF14659">
    <property type="entry name" value="Phage_int_SAM_3"/>
    <property type="match status" value="1"/>
</dbReference>
<dbReference type="Gene3D" id="1.10.150.130">
    <property type="match status" value="1"/>
</dbReference>
<reference evidence="7" key="1">
    <citation type="journal article" date="2021" name="PeerJ">
        <title>Extensive microbial diversity within the chicken gut microbiome revealed by metagenomics and culture.</title>
        <authorList>
            <person name="Gilroy R."/>
            <person name="Ravi A."/>
            <person name="Getino M."/>
            <person name="Pursley I."/>
            <person name="Horton D.L."/>
            <person name="Alikhan N.F."/>
            <person name="Baker D."/>
            <person name="Gharbi K."/>
            <person name="Hall N."/>
            <person name="Watson M."/>
            <person name="Adriaenssens E.M."/>
            <person name="Foster-Nyarko E."/>
            <person name="Jarju S."/>
            <person name="Secka A."/>
            <person name="Antonio M."/>
            <person name="Oren A."/>
            <person name="Chaudhuri R.R."/>
            <person name="La Ragione R."/>
            <person name="Hildebrand F."/>
            <person name="Pallen M.J."/>
        </authorList>
    </citation>
    <scope>NUCLEOTIDE SEQUENCE</scope>
    <source>
        <strain evidence="7">CHK187-5294</strain>
    </source>
</reference>
<organism evidence="7 8">
    <name type="scientific">Candidatus Borkfalkia avistercoris</name>
    <dbReference type="NCBI Taxonomy" id="2838504"/>
    <lineage>
        <taxon>Bacteria</taxon>
        <taxon>Bacillati</taxon>
        <taxon>Bacillota</taxon>
        <taxon>Clostridia</taxon>
        <taxon>Christensenellales</taxon>
        <taxon>Christensenellaceae</taxon>
        <taxon>Candidatus Borkfalkia</taxon>
    </lineage>
</organism>
<dbReference type="InterPro" id="IPR011010">
    <property type="entry name" value="DNA_brk_join_enz"/>
</dbReference>
<dbReference type="EMBL" id="DXCL01000046">
    <property type="protein sequence ID" value="HIZ04115.1"/>
    <property type="molecule type" value="Genomic_DNA"/>
</dbReference>
<keyword evidence="3" id="KW-0229">DNA integration</keyword>
<dbReference type="Gene3D" id="1.10.443.10">
    <property type="entry name" value="Intergrase catalytic core"/>
    <property type="match status" value="1"/>
</dbReference>
<dbReference type="PANTHER" id="PTHR30629:SF6">
    <property type="entry name" value="PROPHAGE INTEGRASE INTA-RELATED"/>
    <property type="match status" value="1"/>
</dbReference>
<dbReference type="InterPro" id="IPR050808">
    <property type="entry name" value="Phage_Integrase"/>
</dbReference>
<dbReference type="Pfam" id="PF00589">
    <property type="entry name" value="Phage_integrase"/>
    <property type="match status" value="1"/>
</dbReference>
<feature type="domain" description="Tyr recombinase" evidence="6">
    <location>
        <begin position="108"/>
        <end position="271"/>
    </location>
</feature>
<proteinExistence type="inferred from homology"/>
<protein>
    <submittedName>
        <fullName evidence="7">Site-specific integrase</fullName>
    </submittedName>
</protein>
<evidence type="ECO:0000256" key="3">
    <source>
        <dbReference type="ARBA" id="ARBA00022908"/>
    </source>
</evidence>
<dbReference type="GO" id="GO:0015074">
    <property type="term" value="P:DNA integration"/>
    <property type="evidence" value="ECO:0007669"/>
    <property type="project" value="UniProtKB-KW"/>
</dbReference>
<sequence>MKRKSTSQTLGIWLAEWFSVYKLPTVAKSTAENIERVIRLHIPQWLKDLRLTDLRAFTIDKALSGIKSTRMRKYAFHVLNNSLNKAFRLDLIESDIMKKAEPIKHRSKRGEALTVTEQREFLQKVGNHYMRNLFEFYLYTGVRRCEALSLRWADIDFESDSILIRGTKTLTSFRRLDMLPRVREILLKQKAQCPDSPLVFPYKKFYVDEVFKKFCPNHKLHDLRHTFVTRCAECGINVNVCQSLAGHSDIKVTLQTYTHATDFFRKSEYMKFDIEPPK</sequence>
<dbReference type="GO" id="GO:0006310">
    <property type="term" value="P:DNA recombination"/>
    <property type="evidence" value="ECO:0007669"/>
    <property type="project" value="UniProtKB-KW"/>
</dbReference>
<dbReference type="SUPFAM" id="SSF56349">
    <property type="entry name" value="DNA breaking-rejoining enzymes"/>
    <property type="match status" value="1"/>
</dbReference>
<keyword evidence="4" id="KW-0238">DNA-binding</keyword>
<dbReference type="CDD" id="cd01189">
    <property type="entry name" value="INT_ICEBs1_C_like"/>
    <property type="match status" value="1"/>
</dbReference>
<gene>
    <name evidence="7" type="ORF">H9727_07500</name>
</gene>
<evidence type="ECO:0000256" key="2">
    <source>
        <dbReference type="ARBA" id="ARBA00008857"/>
    </source>
</evidence>
<name>A0A9D2D071_9FIRM</name>
<dbReference type="InterPro" id="IPR013762">
    <property type="entry name" value="Integrase-like_cat_sf"/>
</dbReference>
<comment type="similarity">
    <text evidence="2">Belongs to the 'phage' integrase family.</text>
</comment>
<dbReference type="InterPro" id="IPR010998">
    <property type="entry name" value="Integrase_recombinase_N"/>
</dbReference>